<gene>
    <name evidence="1" type="ORF">K432DRAFT_384823</name>
</gene>
<keyword evidence="2" id="KW-1185">Reference proteome</keyword>
<organism evidence="1 2">
    <name type="scientific">Lepidopterella palustris CBS 459.81</name>
    <dbReference type="NCBI Taxonomy" id="1314670"/>
    <lineage>
        <taxon>Eukaryota</taxon>
        <taxon>Fungi</taxon>
        <taxon>Dikarya</taxon>
        <taxon>Ascomycota</taxon>
        <taxon>Pezizomycotina</taxon>
        <taxon>Dothideomycetes</taxon>
        <taxon>Pleosporomycetidae</taxon>
        <taxon>Mytilinidiales</taxon>
        <taxon>Argynnaceae</taxon>
        <taxon>Lepidopterella</taxon>
    </lineage>
</organism>
<accession>A0A8E2E4X3</accession>
<dbReference type="Proteomes" id="UP000250266">
    <property type="component" value="Unassembled WGS sequence"/>
</dbReference>
<dbReference type="AlphaFoldDB" id="A0A8E2E4X3"/>
<reference evidence="1 2" key="1">
    <citation type="journal article" date="2016" name="Nat. Commun.">
        <title>Ectomycorrhizal ecology is imprinted in the genome of the dominant symbiotic fungus Cenococcum geophilum.</title>
        <authorList>
            <consortium name="DOE Joint Genome Institute"/>
            <person name="Peter M."/>
            <person name="Kohler A."/>
            <person name="Ohm R.A."/>
            <person name="Kuo A."/>
            <person name="Krutzmann J."/>
            <person name="Morin E."/>
            <person name="Arend M."/>
            <person name="Barry K.W."/>
            <person name="Binder M."/>
            <person name="Choi C."/>
            <person name="Clum A."/>
            <person name="Copeland A."/>
            <person name="Grisel N."/>
            <person name="Haridas S."/>
            <person name="Kipfer T."/>
            <person name="LaButti K."/>
            <person name="Lindquist E."/>
            <person name="Lipzen A."/>
            <person name="Maire R."/>
            <person name="Meier B."/>
            <person name="Mihaltcheva S."/>
            <person name="Molinier V."/>
            <person name="Murat C."/>
            <person name="Poggeler S."/>
            <person name="Quandt C.A."/>
            <person name="Sperisen C."/>
            <person name="Tritt A."/>
            <person name="Tisserant E."/>
            <person name="Crous P.W."/>
            <person name="Henrissat B."/>
            <person name="Nehls U."/>
            <person name="Egli S."/>
            <person name="Spatafora J.W."/>
            <person name="Grigoriev I.V."/>
            <person name="Martin F.M."/>
        </authorList>
    </citation>
    <scope>NUCLEOTIDE SEQUENCE [LARGE SCALE GENOMIC DNA]</scope>
    <source>
        <strain evidence="1 2">CBS 459.81</strain>
    </source>
</reference>
<dbReference type="EMBL" id="KV745141">
    <property type="protein sequence ID" value="OCK77263.1"/>
    <property type="molecule type" value="Genomic_DNA"/>
</dbReference>
<evidence type="ECO:0000313" key="2">
    <source>
        <dbReference type="Proteomes" id="UP000250266"/>
    </source>
</evidence>
<sequence length="87" mass="10142">MKQDDYSDDDFISDTEYSYGNQGNLTMRHGDLLDNHHIDVPVICTARSLPLFERNEVLHVIRIRVEVWEGDQQASSFYASMNKNHKN</sequence>
<evidence type="ECO:0000313" key="1">
    <source>
        <dbReference type="EMBL" id="OCK77263.1"/>
    </source>
</evidence>
<protein>
    <submittedName>
        <fullName evidence="1">Uncharacterized protein</fullName>
    </submittedName>
</protein>
<proteinExistence type="predicted"/>
<name>A0A8E2E4X3_9PEZI</name>